<reference evidence="1 2" key="1">
    <citation type="journal article" date="2024" name="Plant Biotechnol. J.">
        <title>Dendrobium thyrsiflorum genome and its molecular insights into genes involved in important horticultural traits.</title>
        <authorList>
            <person name="Chen B."/>
            <person name="Wang J.Y."/>
            <person name="Zheng P.J."/>
            <person name="Li K.L."/>
            <person name="Liang Y.M."/>
            <person name="Chen X.F."/>
            <person name="Zhang C."/>
            <person name="Zhao X."/>
            <person name="He X."/>
            <person name="Zhang G.Q."/>
            <person name="Liu Z.J."/>
            <person name="Xu Q."/>
        </authorList>
    </citation>
    <scope>NUCLEOTIDE SEQUENCE [LARGE SCALE GENOMIC DNA]</scope>
    <source>
        <strain evidence="1">GZMU011</strain>
    </source>
</reference>
<protein>
    <submittedName>
        <fullName evidence="1">Uncharacterized protein</fullName>
    </submittedName>
</protein>
<dbReference type="EMBL" id="JANQDX010000016">
    <property type="protein sequence ID" value="KAL0910209.1"/>
    <property type="molecule type" value="Genomic_DNA"/>
</dbReference>
<gene>
    <name evidence="1" type="ORF">M5K25_021166</name>
</gene>
<evidence type="ECO:0000313" key="2">
    <source>
        <dbReference type="Proteomes" id="UP001552299"/>
    </source>
</evidence>
<keyword evidence="2" id="KW-1185">Reference proteome</keyword>
<accession>A0ABD0UBW2</accession>
<name>A0ABD0UBW2_DENTH</name>
<organism evidence="1 2">
    <name type="scientific">Dendrobium thyrsiflorum</name>
    <name type="common">Pinecone-like raceme dendrobium</name>
    <name type="synonym">Orchid</name>
    <dbReference type="NCBI Taxonomy" id="117978"/>
    <lineage>
        <taxon>Eukaryota</taxon>
        <taxon>Viridiplantae</taxon>
        <taxon>Streptophyta</taxon>
        <taxon>Embryophyta</taxon>
        <taxon>Tracheophyta</taxon>
        <taxon>Spermatophyta</taxon>
        <taxon>Magnoliopsida</taxon>
        <taxon>Liliopsida</taxon>
        <taxon>Asparagales</taxon>
        <taxon>Orchidaceae</taxon>
        <taxon>Epidendroideae</taxon>
        <taxon>Malaxideae</taxon>
        <taxon>Dendrobiinae</taxon>
        <taxon>Dendrobium</taxon>
    </lineage>
</organism>
<evidence type="ECO:0000313" key="1">
    <source>
        <dbReference type="EMBL" id="KAL0910209.1"/>
    </source>
</evidence>
<dbReference type="AlphaFoldDB" id="A0ABD0UBW2"/>
<comment type="caution">
    <text evidence="1">The sequence shown here is derived from an EMBL/GenBank/DDBJ whole genome shotgun (WGS) entry which is preliminary data.</text>
</comment>
<proteinExistence type="predicted"/>
<sequence length="236" mass="26956">MVELLVLVPLHLDLVSYPPKSVGVPVDSHNVVCDDVSPIHSSALVTVHASLSGFFFGSQRCFFVFIVLQYATCKVLSFIMLPFSWNLTCNKDVFAQEKMTLWQESWFDKLKSPFSLRPRLLLGTEPLEDYIWEEIDSYDSSLSASIRECLSWHQQMLMDRDIYDRLFICSPRLSALKSELPVGLDPADWVIRLTPRPSDDSSLERIVDRLSYGDQDVLQSVGDLTERIGTIRLLSY</sequence>
<dbReference type="Proteomes" id="UP001552299">
    <property type="component" value="Unassembled WGS sequence"/>
</dbReference>